<sequence length="95" mass="10959">MVILVYRRLVRQLRQPYLNKSLSNSVKIVQLVVLKLDEAKDSVPLGADAETQEVEEAIEVTHIENEPRCHMIGHLIIHQITQLNNKTHQNQINQN</sequence>
<proteinExistence type="predicted"/>
<evidence type="ECO:0000313" key="1">
    <source>
        <dbReference type="EMBL" id="KAA6384676.1"/>
    </source>
</evidence>
<reference evidence="1 2" key="1">
    <citation type="submission" date="2019-03" db="EMBL/GenBank/DDBJ databases">
        <title>Single cell metagenomics reveals metabolic interactions within the superorganism composed of flagellate Streblomastix strix and complex community of Bacteroidetes bacteria on its surface.</title>
        <authorList>
            <person name="Treitli S.C."/>
            <person name="Kolisko M."/>
            <person name="Husnik F."/>
            <person name="Keeling P."/>
            <person name="Hampl V."/>
        </authorList>
    </citation>
    <scope>NUCLEOTIDE SEQUENCE [LARGE SCALE GENOMIC DNA]</scope>
    <source>
        <strain evidence="1">ST1C</strain>
    </source>
</reference>
<dbReference type="EMBL" id="SNRW01005639">
    <property type="protein sequence ID" value="KAA6384676.1"/>
    <property type="molecule type" value="Genomic_DNA"/>
</dbReference>
<gene>
    <name evidence="1" type="ORF">EZS28_019798</name>
</gene>
<dbReference type="Proteomes" id="UP000324800">
    <property type="component" value="Unassembled WGS sequence"/>
</dbReference>
<accession>A0A5J4VQY7</accession>
<protein>
    <submittedName>
        <fullName evidence="1">Uncharacterized protein</fullName>
    </submittedName>
</protein>
<dbReference type="AlphaFoldDB" id="A0A5J4VQY7"/>
<comment type="caution">
    <text evidence="1">The sequence shown here is derived from an EMBL/GenBank/DDBJ whole genome shotgun (WGS) entry which is preliminary data.</text>
</comment>
<name>A0A5J4VQY7_9EUKA</name>
<organism evidence="1 2">
    <name type="scientific">Streblomastix strix</name>
    <dbReference type="NCBI Taxonomy" id="222440"/>
    <lineage>
        <taxon>Eukaryota</taxon>
        <taxon>Metamonada</taxon>
        <taxon>Preaxostyla</taxon>
        <taxon>Oxymonadida</taxon>
        <taxon>Streblomastigidae</taxon>
        <taxon>Streblomastix</taxon>
    </lineage>
</organism>
<evidence type="ECO:0000313" key="2">
    <source>
        <dbReference type="Proteomes" id="UP000324800"/>
    </source>
</evidence>